<sequence>MKVDLNCDMGESFGSYVMGQDSEMMQLITSANIACGYHAGDPQVMRNTVDLAKKYGVGIGAHPGFPDLMGFGRRVMHCTPSEIKNFVIYQLGALREFASIAGVTIQHCKPHGALFMMAMEDETIAQAMLEAIAEMGKDIIVFALNRSAVAEVGERMGIPIAKEGYADREHTASGSIVLTRTGPAIEDYTKQADRVVRMVKAGKVQAHSGEEIDLKVQTVCIHGDTPGAVNLAKAIRDSFNAAGIELTSIRNIL</sequence>
<comment type="similarity">
    <text evidence="1">Belongs to the LamB/PxpA family.</text>
</comment>
<dbReference type="NCBIfam" id="NF003816">
    <property type="entry name" value="PRK05406.1-5"/>
    <property type="match status" value="1"/>
</dbReference>
<evidence type="ECO:0000313" key="2">
    <source>
        <dbReference type="EMBL" id="PTM57529.1"/>
    </source>
</evidence>
<dbReference type="PANTHER" id="PTHR30292:SF0">
    <property type="entry name" value="5-OXOPROLINASE SUBUNIT A"/>
    <property type="match status" value="1"/>
</dbReference>
<comment type="caution">
    <text evidence="2">The sequence shown here is derived from an EMBL/GenBank/DDBJ whole genome shotgun (WGS) entry which is preliminary data.</text>
</comment>
<dbReference type="OrthoDB" id="9773478at2"/>
<dbReference type="GO" id="GO:0005975">
    <property type="term" value="P:carbohydrate metabolic process"/>
    <property type="evidence" value="ECO:0007669"/>
    <property type="project" value="InterPro"/>
</dbReference>
<dbReference type="Proteomes" id="UP000241639">
    <property type="component" value="Unassembled WGS sequence"/>
</dbReference>
<keyword evidence="1" id="KW-0067">ATP-binding</keyword>
<reference evidence="2 3" key="1">
    <citation type="submission" date="2018-04" db="EMBL/GenBank/DDBJ databases">
        <title>Genomic Encyclopedia of Archaeal and Bacterial Type Strains, Phase II (KMG-II): from individual species to whole genera.</title>
        <authorList>
            <person name="Goeker M."/>
        </authorList>
    </citation>
    <scope>NUCLEOTIDE SEQUENCE [LARGE SCALE GENOMIC DNA]</scope>
    <source>
        <strain evidence="2 3">DSM 45169</strain>
    </source>
</reference>
<name>A0A2T4Z6L6_9BACL</name>
<dbReference type="Gene3D" id="3.20.20.370">
    <property type="entry name" value="Glycoside hydrolase/deacetylase"/>
    <property type="match status" value="1"/>
</dbReference>
<comment type="function">
    <text evidence="1">Catalyzes the cleavage of 5-oxoproline to form L-glutamate coupled to the hydrolysis of ATP to ADP and inorganic phosphate.</text>
</comment>
<dbReference type="AlphaFoldDB" id="A0A2T4Z6L6"/>
<accession>A0A2T4Z6L6</accession>
<dbReference type="EC" id="3.5.2.9" evidence="1"/>
<evidence type="ECO:0000256" key="1">
    <source>
        <dbReference type="HAMAP-Rule" id="MF_00691"/>
    </source>
</evidence>
<dbReference type="PANTHER" id="PTHR30292">
    <property type="entry name" value="UNCHARACTERIZED PROTEIN YBGL-RELATED"/>
    <property type="match status" value="1"/>
</dbReference>
<keyword evidence="1" id="KW-0378">Hydrolase</keyword>
<proteinExistence type="inferred from homology"/>
<dbReference type="GO" id="GO:0005524">
    <property type="term" value="F:ATP binding"/>
    <property type="evidence" value="ECO:0007669"/>
    <property type="project" value="UniProtKB-UniRule"/>
</dbReference>
<dbReference type="EMBL" id="PZZP01000001">
    <property type="protein sequence ID" value="PTM57529.1"/>
    <property type="molecule type" value="Genomic_DNA"/>
</dbReference>
<dbReference type="RefSeq" id="WP_107724425.1">
    <property type="nucleotide sequence ID" value="NZ_PZZP01000001.1"/>
</dbReference>
<dbReference type="CDD" id="cd10787">
    <property type="entry name" value="LamB_YcsF_like"/>
    <property type="match status" value="1"/>
</dbReference>
<protein>
    <recommendedName>
        <fullName evidence="1">5-oxoprolinase subunit A</fullName>
        <shortName evidence="1">5-OPase subunit A</shortName>
        <ecNumber evidence="1">3.5.2.9</ecNumber>
    </recommendedName>
    <alternativeName>
        <fullName evidence="1">5-oxoprolinase (ATP-hydrolyzing) subunit A</fullName>
    </alternativeName>
</protein>
<keyword evidence="1" id="KW-0547">Nucleotide-binding</keyword>
<dbReference type="HAMAP" id="MF_00691">
    <property type="entry name" value="PxpA"/>
    <property type="match status" value="1"/>
</dbReference>
<comment type="catalytic activity">
    <reaction evidence="1">
        <text>5-oxo-L-proline + ATP + 2 H2O = L-glutamate + ADP + phosphate + H(+)</text>
        <dbReference type="Rhea" id="RHEA:10348"/>
        <dbReference type="ChEBI" id="CHEBI:15377"/>
        <dbReference type="ChEBI" id="CHEBI:15378"/>
        <dbReference type="ChEBI" id="CHEBI:29985"/>
        <dbReference type="ChEBI" id="CHEBI:30616"/>
        <dbReference type="ChEBI" id="CHEBI:43474"/>
        <dbReference type="ChEBI" id="CHEBI:58402"/>
        <dbReference type="ChEBI" id="CHEBI:456216"/>
        <dbReference type="EC" id="3.5.2.9"/>
    </reaction>
</comment>
<dbReference type="NCBIfam" id="NF003814">
    <property type="entry name" value="PRK05406.1-3"/>
    <property type="match status" value="1"/>
</dbReference>
<dbReference type="GO" id="GO:0017168">
    <property type="term" value="F:5-oxoprolinase (ATP-hydrolyzing) activity"/>
    <property type="evidence" value="ECO:0007669"/>
    <property type="project" value="UniProtKB-UniRule"/>
</dbReference>
<dbReference type="InterPro" id="IPR005501">
    <property type="entry name" value="LamB/YcsF/PxpA-like"/>
</dbReference>
<comment type="subunit">
    <text evidence="1">Forms a complex composed of PxpA, PxpB and PxpC.</text>
</comment>
<dbReference type="SUPFAM" id="SSF88713">
    <property type="entry name" value="Glycoside hydrolase/deacetylase"/>
    <property type="match status" value="1"/>
</dbReference>
<keyword evidence="3" id="KW-1185">Reference proteome</keyword>
<organism evidence="2 3">
    <name type="scientific">Desmospora activa DSM 45169</name>
    <dbReference type="NCBI Taxonomy" id="1121389"/>
    <lineage>
        <taxon>Bacteria</taxon>
        <taxon>Bacillati</taxon>
        <taxon>Bacillota</taxon>
        <taxon>Bacilli</taxon>
        <taxon>Bacillales</taxon>
        <taxon>Thermoactinomycetaceae</taxon>
        <taxon>Desmospora</taxon>
    </lineage>
</organism>
<evidence type="ECO:0000313" key="3">
    <source>
        <dbReference type="Proteomes" id="UP000241639"/>
    </source>
</evidence>
<dbReference type="Pfam" id="PF03746">
    <property type="entry name" value="LamB_YcsF"/>
    <property type="match status" value="1"/>
</dbReference>
<dbReference type="InterPro" id="IPR011330">
    <property type="entry name" value="Glyco_hydro/deAcase_b/a-brl"/>
</dbReference>
<gene>
    <name evidence="1" type="primary">pxpA</name>
    <name evidence="2" type="ORF">C8J48_0077</name>
</gene>